<evidence type="ECO:0000256" key="1">
    <source>
        <dbReference type="SAM" id="MobiDB-lite"/>
    </source>
</evidence>
<proteinExistence type="predicted"/>
<reference evidence="2 3" key="1">
    <citation type="journal article" date="2012" name="Plant Cell">
        <title>Genome comparison of barley and maize smut fungi reveals targeted loss of RNA silencing components and species-specific presence of transposable elements.</title>
        <authorList>
            <person name="Laurie J.D."/>
            <person name="Ali S."/>
            <person name="Linning R."/>
            <person name="Mannhaupt G."/>
            <person name="Wong P."/>
            <person name="Gueldener U."/>
            <person name="Muensterkoetter M."/>
            <person name="Moore R."/>
            <person name="Kahmann R."/>
            <person name="Bakkeren G."/>
            <person name="Schirawski J."/>
        </authorList>
    </citation>
    <scope>NUCLEOTIDE SEQUENCE [LARGE SCALE GENOMIC DNA]</scope>
    <source>
        <strain evidence="3">Uh4875-4</strain>
    </source>
</reference>
<dbReference type="HOGENOM" id="CLU_1046610_0_0_1"/>
<keyword evidence="3" id="KW-1185">Reference proteome</keyword>
<comment type="caution">
    <text evidence="2">The sequence shown here is derived from an EMBL/GenBank/DDBJ whole genome shotgun (WGS) entry which is preliminary data.</text>
</comment>
<evidence type="ECO:0008006" key="4">
    <source>
        <dbReference type="Google" id="ProtNLM"/>
    </source>
</evidence>
<feature type="compositionally biased region" description="Basic and acidic residues" evidence="1">
    <location>
        <begin position="97"/>
        <end position="114"/>
    </location>
</feature>
<accession>I2FTL0</accession>
<gene>
    <name evidence="2" type="ORF">UHOR_07831</name>
</gene>
<name>I2FTL0_USTHO</name>
<dbReference type="AlphaFoldDB" id="I2FTL0"/>
<protein>
    <recommendedName>
        <fullName evidence="4">GAG-pre-integrase domain-containing protein</fullName>
    </recommendedName>
</protein>
<evidence type="ECO:0000313" key="2">
    <source>
        <dbReference type="EMBL" id="CCF50253.1"/>
    </source>
</evidence>
<sequence>MFNSDTQKLIQEIRSIQTESSLLGKLFANDTLFSNLQKCTIHHPMYKETIATISQLNFNALATALIVCQSAIKSNPAYKVDPCQAGARITGSDDQDESAKADKKDEKDEKDDGCTSHTHLPKNLLKACIHGWKQGSGGNGYRRCKHINKLWRCFSSQCIIHLANGMLLKIAKDHEWGLLEFQGKTWQENAMIMTMSLFGGVGDELEQIKSNTGASKQQLWHECLGHPGQDKTRAIINKLKGNHVVELDPEMAPTCEHCIQSKSTIA</sequence>
<dbReference type="EMBL" id="CAGI01000153">
    <property type="protein sequence ID" value="CCF50253.1"/>
    <property type="molecule type" value="Genomic_DNA"/>
</dbReference>
<evidence type="ECO:0000313" key="3">
    <source>
        <dbReference type="Proteomes" id="UP000006174"/>
    </source>
</evidence>
<organism evidence="2 3">
    <name type="scientific">Ustilago hordei</name>
    <name type="common">Barley covered smut fungus</name>
    <dbReference type="NCBI Taxonomy" id="120017"/>
    <lineage>
        <taxon>Eukaryota</taxon>
        <taxon>Fungi</taxon>
        <taxon>Dikarya</taxon>
        <taxon>Basidiomycota</taxon>
        <taxon>Ustilaginomycotina</taxon>
        <taxon>Ustilaginomycetes</taxon>
        <taxon>Ustilaginales</taxon>
        <taxon>Ustilaginaceae</taxon>
        <taxon>Ustilago</taxon>
    </lineage>
</organism>
<feature type="region of interest" description="Disordered" evidence="1">
    <location>
        <begin position="89"/>
        <end position="116"/>
    </location>
</feature>
<dbReference type="Proteomes" id="UP000006174">
    <property type="component" value="Unassembled WGS sequence"/>
</dbReference>